<dbReference type="Pfam" id="PF13088">
    <property type="entry name" value="BNR_2"/>
    <property type="match status" value="1"/>
</dbReference>
<evidence type="ECO:0000313" key="2">
    <source>
        <dbReference type="EMBL" id="MBK1884164.1"/>
    </source>
</evidence>
<dbReference type="CDD" id="cd15482">
    <property type="entry name" value="Sialidase_non-viral"/>
    <property type="match status" value="1"/>
</dbReference>
<proteinExistence type="predicted"/>
<keyword evidence="3" id="KW-1185">Reference proteome</keyword>
<reference evidence="2" key="1">
    <citation type="submission" date="2021-01" db="EMBL/GenBank/DDBJ databases">
        <title>Modified the classification status of verrucomicrobia.</title>
        <authorList>
            <person name="Feng X."/>
        </authorList>
    </citation>
    <scope>NUCLEOTIDE SEQUENCE</scope>
    <source>
        <strain evidence="2">KCTC 22041</strain>
    </source>
</reference>
<dbReference type="RefSeq" id="WP_200273097.1">
    <property type="nucleotide sequence ID" value="NZ_JAENIJ010000036.1"/>
</dbReference>
<dbReference type="Gene3D" id="2.120.10.10">
    <property type="match status" value="1"/>
</dbReference>
<dbReference type="AlphaFoldDB" id="A0A934VY45"/>
<protein>
    <submittedName>
        <fullName evidence="2">Exo-alpha-sialidase</fullName>
    </submittedName>
</protein>
<dbReference type="InterPro" id="IPR036278">
    <property type="entry name" value="Sialidase_sf"/>
</dbReference>
<dbReference type="EMBL" id="JAENIJ010000036">
    <property type="protein sequence ID" value="MBK1884164.1"/>
    <property type="molecule type" value="Genomic_DNA"/>
</dbReference>
<dbReference type="SUPFAM" id="SSF50939">
    <property type="entry name" value="Sialidases"/>
    <property type="match status" value="1"/>
</dbReference>
<dbReference type="Proteomes" id="UP000603141">
    <property type="component" value="Unassembled WGS sequence"/>
</dbReference>
<dbReference type="PANTHER" id="PTHR38792:SF3">
    <property type="entry name" value="BNR_ASP-BOX REPEAT DOMAIN PROTEIN (AFU_ORTHOLOGUE AFUA_7G06430)-RELATED"/>
    <property type="match status" value="1"/>
</dbReference>
<evidence type="ECO:0000313" key="3">
    <source>
        <dbReference type="Proteomes" id="UP000603141"/>
    </source>
</evidence>
<dbReference type="InterPro" id="IPR011040">
    <property type="entry name" value="Sialidase"/>
</dbReference>
<accession>A0A934VY45</accession>
<comment type="caution">
    <text evidence="2">The sequence shown here is derived from an EMBL/GenBank/DDBJ whole genome shotgun (WGS) entry which is preliminary data.</text>
</comment>
<name>A0A934VY45_9BACT</name>
<sequence length="333" mass="36931">MLIQQGGNYGRIYRVSQRHLIAGFGFRRGIYVRLSDDDGKSWEEPIQVVEMPGGNCTNTELCVLDGRQILCFFNFRPAEGSGKAYTIGMCKSSNRGRTWSSPTILYTAAEEFKDGCWEPACIQLPDGELQVYFANENPYRTSNEQQISMLRSTDYGKTWGEMETISFRKKSRDGMPVPVVPKDGKSIYVAIEDNGLSGRFKPVIVSSRISKNGWHDGVVGGESRNRWSALADPLPAETYAGAPYLRQLVDGRFVLSYQLAPSGNMDDSRMAVSIGNDKAKRFGEPSFPFTSDSGVAQLWNSLFIKDEKTVTAVTQTTIGGKHGIWAIDGKLVD</sequence>
<organism evidence="2 3">
    <name type="scientific">Luteolibacter pohnpeiensis</name>
    <dbReference type="NCBI Taxonomy" id="454153"/>
    <lineage>
        <taxon>Bacteria</taxon>
        <taxon>Pseudomonadati</taxon>
        <taxon>Verrucomicrobiota</taxon>
        <taxon>Verrucomicrobiia</taxon>
        <taxon>Verrucomicrobiales</taxon>
        <taxon>Verrucomicrobiaceae</taxon>
        <taxon>Luteolibacter</taxon>
    </lineage>
</organism>
<evidence type="ECO:0000259" key="1">
    <source>
        <dbReference type="Pfam" id="PF13088"/>
    </source>
</evidence>
<feature type="domain" description="Sialidase" evidence="1">
    <location>
        <begin position="89"/>
        <end position="165"/>
    </location>
</feature>
<gene>
    <name evidence="2" type="ORF">JIN85_17220</name>
</gene>
<dbReference type="PANTHER" id="PTHR38792">
    <property type="entry name" value="BNR/ASP-BOX REPEAT DOMAIN PROTEIN (AFU_ORTHOLOGUE AFUA_7G06430)-RELATED"/>
    <property type="match status" value="1"/>
</dbReference>